<gene>
    <name evidence="3" type="ORF">C2845_PM01G07310</name>
</gene>
<protein>
    <submittedName>
        <fullName evidence="3">Beta-glucosidase 6</fullName>
    </submittedName>
</protein>
<dbReference type="Pfam" id="PF00232">
    <property type="entry name" value="Glyco_hydro_1"/>
    <property type="match status" value="1"/>
</dbReference>
<dbReference type="EMBL" id="PQIB02000001">
    <property type="protein sequence ID" value="RLN38957.1"/>
    <property type="molecule type" value="Genomic_DNA"/>
</dbReference>
<evidence type="ECO:0000256" key="2">
    <source>
        <dbReference type="RuleBase" id="RU003690"/>
    </source>
</evidence>
<dbReference type="PANTHER" id="PTHR10353">
    <property type="entry name" value="GLYCOSYL HYDROLASE"/>
    <property type="match status" value="1"/>
</dbReference>
<dbReference type="InterPro" id="IPR017853">
    <property type="entry name" value="GH"/>
</dbReference>
<reference evidence="4" key="1">
    <citation type="journal article" date="2019" name="Nat. Commun.">
        <title>The genome of broomcorn millet.</title>
        <authorList>
            <person name="Zou C."/>
            <person name="Miki D."/>
            <person name="Li D."/>
            <person name="Tang Q."/>
            <person name="Xiao L."/>
            <person name="Rajput S."/>
            <person name="Deng P."/>
            <person name="Jia W."/>
            <person name="Huang R."/>
            <person name="Zhang M."/>
            <person name="Sun Y."/>
            <person name="Hu J."/>
            <person name="Fu X."/>
            <person name="Schnable P.S."/>
            <person name="Li F."/>
            <person name="Zhang H."/>
            <person name="Feng B."/>
            <person name="Zhu X."/>
            <person name="Liu R."/>
            <person name="Schnable J.C."/>
            <person name="Zhu J.-K."/>
            <person name="Zhang H."/>
        </authorList>
    </citation>
    <scope>NUCLEOTIDE SEQUENCE [LARGE SCALE GENOMIC DNA]</scope>
</reference>
<accession>A0A3L6TF68</accession>
<dbReference type="InterPro" id="IPR001360">
    <property type="entry name" value="Glyco_hydro_1"/>
</dbReference>
<dbReference type="SUPFAM" id="SSF51445">
    <property type="entry name" value="(Trans)glycosidases"/>
    <property type="match status" value="1"/>
</dbReference>
<comment type="caution">
    <text evidence="3">The sequence shown here is derived from an EMBL/GenBank/DDBJ whole genome shotgun (WGS) entry which is preliminary data.</text>
</comment>
<dbReference type="PANTHER" id="PTHR10353:SF158">
    <property type="entry name" value="BETA-GLUCOSIDASE 6"/>
    <property type="match status" value="1"/>
</dbReference>
<evidence type="ECO:0000313" key="4">
    <source>
        <dbReference type="Proteomes" id="UP000275267"/>
    </source>
</evidence>
<evidence type="ECO:0000313" key="3">
    <source>
        <dbReference type="EMBL" id="RLN38957.1"/>
    </source>
</evidence>
<dbReference type="Proteomes" id="UP000275267">
    <property type="component" value="Unassembled WGS sequence"/>
</dbReference>
<comment type="similarity">
    <text evidence="1 2">Belongs to the glycosyl hydrolase 1 family.</text>
</comment>
<keyword evidence="4" id="KW-1185">Reference proteome</keyword>
<dbReference type="Gene3D" id="3.20.20.80">
    <property type="entry name" value="Glycosidases"/>
    <property type="match status" value="1"/>
</dbReference>
<organism evidence="3 4">
    <name type="scientific">Panicum miliaceum</name>
    <name type="common">Proso millet</name>
    <name type="synonym">Broomcorn millet</name>
    <dbReference type="NCBI Taxonomy" id="4540"/>
    <lineage>
        <taxon>Eukaryota</taxon>
        <taxon>Viridiplantae</taxon>
        <taxon>Streptophyta</taxon>
        <taxon>Embryophyta</taxon>
        <taxon>Tracheophyta</taxon>
        <taxon>Spermatophyta</taxon>
        <taxon>Magnoliopsida</taxon>
        <taxon>Liliopsida</taxon>
        <taxon>Poales</taxon>
        <taxon>Poaceae</taxon>
        <taxon>PACMAD clade</taxon>
        <taxon>Panicoideae</taxon>
        <taxon>Panicodae</taxon>
        <taxon>Paniceae</taxon>
        <taxon>Panicinae</taxon>
        <taxon>Panicum</taxon>
        <taxon>Panicum sect. Panicum</taxon>
    </lineage>
</organism>
<proteinExistence type="inferred from homology"/>
<name>A0A3L6TF68_PANMI</name>
<dbReference type="OrthoDB" id="687649at2759"/>
<dbReference type="GO" id="GO:0008422">
    <property type="term" value="F:beta-glucosidase activity"/>
    <property type="evidence" value="ECO:0007669"/>
    <property type="project" value="TreeGrafter"/>
</dbReference>
<dbReference type="STRING" id="4540.A0A3L6TF68"/>
<dbReference type="GO" id="GO:0005975">
    <property type="term" value="P:carbohydrate metabolic process"/>
    <property type="evidence" value="ECO:0007669"/>
    <property type="project" value="InterPro"/>
</dbReference>
<evidence type="ECO:0000256" key="1">
    <source>
        <dbReference type="ARBA" id="ARBA00010838"/>
    </source>
</evidence>
<dbReference type="AlphaFoldDB" id="A0A3L6TF68"/>
<sequence>MLDWQADQAGYEGAVKEDGRGKTTWDTFAHTFGKIVDFSNADVAVDQYHRFEEDIQLMADMGMDAYRFSIAWSRILPNGIGQVNQAGIDHYNKLIDALLAKALIPLVITMEQRNTQISKLTSHKHFNEHLVCRNKTTPMLETTKPQVVQ</sequence>